<dbReference type="PANTHER" id="PTHR11070">
    <property type="entry name" value="UVRD / RECB / PCRA DNA HELICASE FAMILY MEMBER"/>
    <property type="match status" value="1"/>
</dbReference>
<organism evidence="8 9">
    <name type="scientific">Candidatus Enterococcus moelleringii</name>
    <dbReference type="NCBI Taxonomy" id="2815325"/>
    <lineage>
        <taxon>Bacteria</taxon>
        <taxon>Bacillati</taxon>
        <taxon>Bacillota</taxon>
        <taxon>Bacilli</taxon>
        <taxon>Lactobacillales</taxon>
        <taxon>Enterococcaceae</taxon>
        <taxon>Enterococcus</taxon>
    </lineage>
</organism>
<keyword evidence="3 5" id="KW-0347">Helicase</keyword>
<dbReference type="InterPro" id="IPR000212">
    <property type="entry name" value="DNA_helicase_UvrD/REP"/>
</dbReference>
<dbReference type="InterPro" id="IPR027417">
    <property type="entry name" value="P-loop_NTPase"/>
</dbReference>
<evidence type="ECO:0000256" key="1">
    <source>
        <dbReference type="ARBA" id="ARBA00022741"/>
    </source>
</evidence>
<evidence type="ECO:0000256" key="4">
    <source>
        <dbReference type="ARBA" id="ARBA00022840"/>
    </source>
</evidence>
<evidence type="ECO:0000256" key="2">
    <source>
        <dbReference type="ARBA" id="ARBA00022801"/>
    </source>
</evidence>
<dbReference type="EMBL" id="JAFREM010000030">
    <property type="protein sequence ID" value="MBO1308182.1"/>
    <property type="molecule type" value="Genomic_DNA"/>
</dbReference>
<feature type="domain" description="UvrD-like helicase ATP-binding" evidence="7">
    <location>
        <begin position="195"/>
        <end position="515"/>
    </location>
</feature>
<dbReference type="Proteomes" id="UP000664601">
    <property type="component" value="Unassembled WGS sequence"/>
</dbReference>
<evidence type="ECO:0000313" key="9">
    <source>
        <dbReference type="Proteomes" id="UP000664601"/>
    </source>
</evidence>
<dbReference type="RefSeq" id="WP_207675174.1">
    <property type="nucleotide sequence ID" value="NZ_JAFREM010000030.1"/>
</dbReference>
<dbReference type="Pfam" id="PF13538">
    <property type="entry name" value="UvrD_C_2"/>
    <property type="match status" value="1"/>
</dbReference>
<dbReference type="SUPFAM" id="SSF52540">
    <property type="entry name" value="P-loop containing nucleoside triphosphate hydrolases"/>
    <property type="match status" value="1"/>
</dbReference>
<dbReference type="PANTHER" id="PTHR11070:SF17">
    <property type="entry name" value="DNA HELICASE IV"/>
    <property type="match status" value="1"/>
</dbReference>
<keyword evidence="4 5" id="KW-0067">ATP-binding</keyword>
<evidence type="ECO:0000256" key="3">
    <source>
        <dbReference type="ARBA" id="ARBA00022806"/>
    </source>
</evidence>
<dbReference type="InterPro" id="IPR027785">
    <property type="entry name" value="UvrD-like_helicase_C"/>
</dbReference>
<comment type="caution">
    <text evidence="8">The sequence shown here is derived from an EMBL/GenBank/DDBJ whole genome shotgun (WGS) entry which is preliminary data.</text>
</comment>
<keyword evidence="6" id="KW-0175">Coiled coil</keyword>
<dbReference type="Gene3D" id="3.40.50.300">
    <property type="entry name" value="P-loop containing nucleotide triphosphate hydrolases"/>
    <property type="match status" value="2"/>
</dbReference>
<keyword evidence="1 5" id="KW-0547">Nucleotide-binding</keyword>
<dbReference type="Pfam" id="PF00580">
    <property type="entry name" value="UvrD-helicase"/>
    <property type="match status" value="1"/>
</dbReference>
<evidence type="ECO:0000256" key="6">
    <source>
        <dbReference type="SAM" id="Coils"/>
    </source>
</evidence>
<evidence type="ECO:0000259" key="7">
    <source>
        <dbReference type="PROSITE" id="PS51198"/>
    </source>
</evidence>
<gene>
    <name evidence="8" type="ORF">JZO70_18545</name>
</gene>
<dbReference type="InterPro" id="IPR014016">
    <property type="entry name" value="UvrD-like_ATP-bd"/>
</dbReference>
<protein>
    <submittedName>
        <fullName evidence="8">AAA family ATPase</fullName>
    </submittedName>
</protein>
<accession>A0ABS3LEW5</accession>
<evidence type="ECO:0000256" key="5">
    <source>
        <dbReference type="PROSITE-ProRule" id="PRU00560"/>
    </source>
</evidence>
<sequence>MGETAYLKKVIEKITKKIAELEETIDSSEADYKDLKKYTVDYKAELDKYEVYNFQQTMNYIDRRNVLESGIVGKLKYQQEVPYFAKVGFRYEDEKETEPFYIGRYGLADELGEQLIYDWRAPISSLYYDFHLGKAYYESFGRKYSGELVEKRQFEIQKGRIKLMVDTEDTVNDDFLLQELGKSSSSYEMKTIIQTIQKEQNEVIRDNKTKNLIIQGVAGSGKTSIALHRMAYQLYQRRESLSAENILIISPNRLFSSYISTVLPELGENELQQRDITTIGRSFIEETLAVADRQEELTEILENPQSDKSQRYLYKRSPEFLKKLETYVEKMRQQLFAEDLNISKKIVLPKAKLAECFSDAQVPLFQLITRMSSELAAELKLPHKKIIADKLKVGIGAKDSLAAYLAFLKTLPEIYRGASQRNFLENSDLFPYVYFKLKIEGIKPNRNIQHLVIDEMQDYSLLHFYILQQLFPSEKTICGDVHQAIIAGQDNFLDQLQRILPKNRLVKFNQSYRSSCEIVEFAKQFSQNQTLTAVKRHGEPVTVHLVKNELDQITQLTKQLEAFQAGPHKTCGIICQNLQEVERLKAALQVPVFIIGKNTEQIQQDIVLTTIQYAKGLEFDTVILPDIASDQLQKKSNRLYTSCTRALHQLILLTK</sequence>
<name>A0ABS3LEW5_9ENTE</name>
<reference evidence="8 9" key="1">
    <citation type="submission" date="2021-03" db="EMBL/GenBank/DDBJ databases">
        <title>Enterococcal diversity collection.</title>
        <authorList>
            <person name="Gilmore M.S."/>
            <person name="Schwartzman J."/>
            <person name="Van Tyne D."/>
            <person name="Martin M."/>
            <person name="Earl A.M."/>
            <person name="Manson A.L."/>
            <person name="Straub T."/>
            <person name="Salamzade R."/>
            <person name="Saavedra J."/>
            <person name="Lebreton F."/>
            <person name="Prichula J."/>
            <person name="Schaufler K."/>
            <person name="Gaca A."/>
            <person name="Sgardioli B."/>
            <person name="Wagenaar J."/>
            <person name="Strong T."/>
        </authorList>
    </citation>
    <scope>NUCLEOTIDE SEQUENCE [LARGE SCALE GENOMIC DNA]</scope>
    <source>
        <strain evidence="8 9">669A</strain>
    </source>
</reference>
<proteinExistence type="predicted"/>
<keyword evidence="9" id="KW-1185">Reference proteome</keyword>
<keyword evidence="2 5" id="KW-0378">Hydrolase</keyword>
<evidence type="ECO:0000313" key="8">
    <source>
        <dbReference type="EMBL" id="MBO1308182.1"/>
    </source>
</evidence>
<feature type="binding site" evidence="5">
    <location>
        <begin position="216"/>
        <end position="223"/>
    </location>
    <ligand>
        <name>ATP</name>
        <dbReference type="ChEBI" id="CHEBI:30616"/>
    </ligand>
</feature>
<feature type="coiled-coil region" evidence="6">
    <location>
        <begin position="11"/>
        <end position="38"/>
    </location>
</feature>
<dbReference type="PROSITE" id="PS51198">
    <property type="entry name" value="UVRD_HELICASE_ATP_BIND"/>
    <property type="match status" value="1"/>
</dbReference>